<dbReference type="PANTHER" id="PTHR21368">
    <property type="entry name" value="50S RIBOSOMAL PROTEIN L9"/>
    <property type="match status" value="1"/>
</dbReference>
<keyword evidence="5 7" id="KW-0687">Ribonucleoprotein</keyword>
<comment type="function">
    <text evidence="7">Binds to the 23S rRNA.</text>
</comment>
<dbReference type="InterPro" id="IPR020594">
    <property type="entry name" value="Ribosomal_bL9_bac/chp"/>
</dbReference>
<dbReference type="NCBIfam" id="TIGR00158">
    <property type="entry name" value="L9"/>
    <property type="match status" value="1"/>
</dbReference>
<evidence type="ECO:0000256" key="7">
    <source>
        <dbReference type="HAMAP-Rule" id="MF_00503"/>
    </source>
</evidence>
<keyword evidence="4 7" id="KW-0689">Ribosomal protein</keyword>
<dbReference type="KEGG" id="sapp:SAC06_00180"/>
<organism evidence="9">
    <name type="scientific">Scrofimicrobium appendicitidis</name>
    <dbReference type="NCBI Taxonomy" id="3079930"/>
    <lineage>
        <taxon>Bacteria</taxon>
        <taxon>Bacillati</taxon>
        <taxon>Actinomycetota</taxon>
        <taxon>Actinomycetes</taxon>
        <taxon>Actinomycetales</taxon>
        <taxon>Actinomycetaceae</taxon>
        <taxon>Scrofimicrobium</taxon>
    </lineage>
</organism>
<dbReference type="InterPro" id="IPR009027">
    <property type="entry name" value="Ribosomal_bL9/RNase_H1_N"/>
</dbReference>
<keyword evidence="2 7" id="KW-0699">rRNA-binding</keyword>
<dbReference type="RefSeq" id="WP_350258216.1">
    <property type="nucleotide sequence ID" value="NZ_CP138335.1"/>
</dbReference>
<dbReference type="Gene3D" id="3.40.5.10">
    <property type="entry name" value="Ribosomal protein L9, N-terminal domain"/>
    <property type="match status" value="1"/>
</dbReference>
<dbReference type="SUPFAM" id="SSF55658">
    <property type="entry name" value="L9 N-domain-like"/>
    <property type="match status" value="1"/>
</dbReference>
<dbReference type="GO" id="GO:0003735">
    <property type="term" value="F:structural constituent of ribosome"/>
    <property type="evidence" value="ECO:0007669"/>
    <property type="project" value="InterPro"/>
</dbReference>
<dbReference type="EMBL" id="CP138335">
    <property type="protein sequence ID" value="XBW08016.1"/>
    <property type="molecule type" value="Genomic_DNA"/>
</dbReference>
<evidence type="ECO:0000313" key="9">
    <source>
        <dbReference type="EMBL" id="XBW08016.1"/>
    </source>
</evidence>
<sequence>MATRKVVLNRDVEKLGSAGEVVEVRDGYARNYLIPRGYAVKWTKGAQRHIDQIVESRRRHEIASVEDAIAIREQIGGLDQVSVTRKAGSNGRLFGAVSPKHVAEALSAALGRVIDHRKVELPQVIKSTGTYPVVIKLHPDVVAESSVTVVAE</sequence>
<evidence type="ECO:0000256" key="5">
    <source>
        <dbReference type="ARBA" id="ARBA00023274"/>
    </source>
</evidence>
<accession>A0AAU7V6X1</accession>
<dbReference type="AlphaFoldDB" id="A0AAU7V6X1"/>
<evidence type="ECO:0000259" key="8">
    <source>
        <dbReference type="PROSITE" id="PS00651"/>
    </source>
</evidence>
<feature type="domain" description="Ribosomal protein L9" evidence="8">
    <location>
        <begin position="16"/>
        <end position="43"/>
    </location>
</feature>
<dbReference type="Pfam" id="PF01281">
    <property type="entry name" value="Ribosomal_L9_N"/>
    <property type="match status" value="1"/>
</dbReference>
<dbReference type="FunFam" id="3.40.5.10:FF:000003">
    <property type="entry name" value="50S ribosomal protein L9"/>
    <property type="match status" value="1"/>
</dbReference>
<gene>
    <name evidence="7 9" type="primary">rplI</name>
    <name evidence="9" type="ORF">SAC06_00180</name>
</gene>
<dbReference type="GO" id="GO:1990904">
    <property type="term" value="C:ribonucleoprotein complex"/>
    <property type="evidence" value="ECO:0007669"/>
    <property type="project" value="UniProtKB-KW"/>
</dbReference>
<evidence type="ECO:0000256" key="2">
    <source>
        <dbReference type="ARBA" id="ARBA00022730"/>
    </source>
</evidence>
<name>A0AAU7V6X1_9ACTO</name>
<evidence type="ECO:0000256" key="1">
    <source>
        <dbReference type="ARBA" id="ARBA00010605"/>
    </source>
</evidence>
<dbReference type="InterPro" id="IPR020070">
    <property type="entry name" value="Ribosomal_bL9_N"/>
</dbReference>
<evidence type="ECO:0000256" key="3">
    <source>
        <dbReference type="ARBA" id="ARBA00022884"/>
    </source>
</evidence>
<reference evidence="9" key="1">
    <citation type="submission" date="2023-11" db="EMBL/GenBank/DDBJ databases">
        <title>Scrofimicrobium hongkongense sp. nov., isolated from a patient with peritonitis.</title>
        <authorList>
            <person name="Lao H.Y."/>
            <person name="Wong A.Y.P."/>
            <person name="Ng T.L."/>
            <person name="Wong R.Y.L."/>
            <person name="Yau M.C.Y."/>
            <person name="Lam J.Y.W."/>
            <person name="Siu G.K.H."/>
        </authorList>
    </citation>
    <scope>NUCLEOTIDE SEQUENCE</scope>
    <source>
        <strain evidence="9">R131</strain>
    </source>
</reference>
<dbReference type="GO" id="GO:0005840">
    <property type="term" value="C:ribosome"/>
    <property type="evidence" value="ECO:0007669"/>
    <property type="project" value="UniProtKB-KW"/>
</dbReference>
<dbReference type="HAMAP" id="MF_00503">
    <property type="entry name" value="Ribosomal_bL9"/>
    <property type="match status" value="1"/>
</dbReference>
<dbReference type="InterPro" id="IPR036935">
    <property type="entry name" value="Ribosomal_bL9_N_sf"/>
</dbReference>
<dbReference type="InterPro" id="IPR000244">
    <property type="entry name" value="Ribosomal_bL9"/>
</dbReference>
<dbReference type="PROSITE" id="PS00651">
    <property type="entry name" value="RIBOSOMAL_L9"/>
    <property type="match status" value="1"/>
</dbReference>
<dbReference type="InterPro" id="IPR036791">
    <property type="entry name" value="Ribosomal_bL9_C_sf"/>
</dbReference>
<dbReference type="Gene3D" id="3.10.430.100">
    <property type="entry name" value="Ribosomal protein L9, C-terminal domain"/>
    <property type="match status" value="1"/>
</dbReference>
<dbReference type="SUPFAM" id="SSF55653">
    <property type="entry name" value="Ribosomal protein L9 C-domain"/>
    <property type="match status" value="1"/>
</dbReference>
<dbReference type="InterPro" id="IPR020069">
    <property type="entry name" value="Ribosomal_bL9_C"/>
</dbReference>
<protein>
    <recommendedName>
        <fullName evidence="6 7">Large ribosomal subunit protein bL9</fullName>
    </recommendedName>
</protein>
<dbReference type="Pfam" id="PF03948">
    <property type="entry name" value="Ribosomal_L9_C"/>
    <property type="match status" value="1"/>
</dbReference>
<evidence type="ECO:0000256" key="4">
    <source>
        <dbReference type="ARBA" id="ARBA00022980"/>
    </source>
</evidence>
<proteinExistence type="inferred from homology"/>
<comment type="similarity">
    <text evidence="1 7">Belongs to the bacterial ribosomal protein bL9 family.</text>
</comment>
<dbReference type="GO" id="GO:0006412">
    <property type="term" value="P:translation"/>
    <property type="evidence" value="ECO:0007669"/>
    <property type="project" value="UniProtKB-UniRule"/>
</dbReference>
<dbReference type="GO" id="GO:0019843">
    <property type="term" value="F:rRNA binding"/>
    <property type="evidence" value="ECO:0007669"/>
    <property type="project" value="UniProtKB-UniRule"/>
</dbReference>
<keyword evidence="3 7" id="KW-0694">RNA-binding</keyword>
<evidence type="ECO:0000256" key="6">
    <source>
        <dbReference type="ARBA" id="ARBA00035292"/>
    </source>
</evidence>